<feature type="region of interest" description="Disordered" evidence="1">
    <location>
        <begin position="109"/>
        <end position="143"/>
    </location>
</feature>
<comment type="caution">
    <text evidence="2">The sequence shown here is derived from an EMBL/GenBank/DDBJ whole genome shotgun (WGS) entry which is preliminary data.</text>
</comment>
<dbReference type="EMBL" id="JACXVP010000004">
    <property type="protein sequence ID" value="KAG5610865.1"/>
    <property type="molecule type" value="Genomic_DNA"/>
</dbReference>
<proteinExistence type="predicted"/>
<sequence>MLANRRRYQLWLARIGCNMCVSGKLRRPTAGGISQGLHASNVACLHRASNIGKWQATSAKACTHRMRGTRQDRQVTPVGRPSPRLARIDVAYVRDGQAISAKACTRLTRHARDRKRRPTLRQRSTKARDASMRVSRDRDKQRRPMASNIIQGLHASKRVARWPTDAANNSKDHPRPIRDRRVPIDIGRGMRASAMACAYQPGRGLPALAVAYAHRSANVGCSLPALSMACSHWSTNVGRGLPTSSVAYTQWSADVGRGLPASSVACTHWSTNVERACQHRSWPIFIVQGTNNVGKLSSTSVDRYVQATGDAARPRPTSADRCVQATDDAGRPRSMSPDRCVQATDNAGKPRSTSVDRRVPRPVRAVHGLCHLTNLLMPRPMSPGLCAQAKADMRMPWLMLTSRCVQVTTNVTQPSELIFFPKLQIHFANFPCLHYSVD</sequence>
<dbReference type="Proteomes" id="UP000824120">
    <property type="component" value="Chromosome 4"/>
</dbReference>
<keyword evidence="3" id="KW-1185">Reference proteome</keyword>
<feature type="compositionally biased region" description="Basic and acidic residues" evidence="1">
    <location>
        <begin position="126"/>
        <end position="142"/>
    </location>
</feature>
<reference evidence="2 3" key="1">
    <citation type="submission" date="2020-09" db="EMBL/GenBank/DDBJ databases">
        <title>De no assembly of potato wild relative species, Solanum commersonii.</title>
        <authorList>
            <person name="Cho K."/>
        </authorList>
    </citation>
    <scope>NUCLEOTIDE SEQUENCE [LARGE SCALE GENOMIC DNA]</scope>
    <source>
        <strain evidence="2">LZ3.2</strain>
        <tissue evidence="2">Leaf</tissue>
    </source>
</reference>
<organism evidence="2 3">
    <name type="scientific">Solanum commersonii</name>
    <name type="common">Commerson's wild potato</name>
    <name type="synonym">Commerson's nightshade</name>
    <dbReference type="NCBI Taxonomy" id="4109"/>
    <lineage>
        <taxon>Eukaryota</taxon>
        <taxon>Viridiplantae</taxon>
        <taxon>Streptophyta</taxon>
        <taxon>Embryophyta</taxon>
        <taxon>Tracheophyta</taxon>
        <taxon>Spermatophyta</taxon>
        <taxon>Magnoliopsida</taxon>
        <taxon>eudicotyledons</taxon>
        <taxon>Gunneridae</taxon>
        <taxon>Pentapetalae</taxon>
        <taxon>asterids</taxon>
        <taxon>lamiids</taxon>
        <taxon>Solanales</taxon>
        <taxon>Solanaceae</taxon>
        <taxon>Solanoideae</taxon>
        <taxon>Solaneae</taxon>
        <taxon>Solanum</taxon>
    </lineage>
</organism>
<dbReference type="AlphaFoldDB" id="A0A9J5ZDD3"/>
<accession>A0A9J5ZDD3</accession>
<evidence type="ECO:0000313" key="2">
    <source>
        <dbReference type="EMBL" id="KAG5610865.1"/>
    </source>
</evidence>
<evidence type="ECO:0000256" key="1">
    <source>
        <dbReference type="SAM" id="MobiDB-lite"/>
    </source>
</evidence>
<feature type="region of interest" description="Disordered" evidence="1">
    <location>
        <begin position="327"/>
        <end position="356"/>
    </location>
</feature>
<protein>
    <submittedName>
        <fullName evidence="2">Uncharacterized protein</fullName>
    </submittedName>
</protein>
<feature type="compositionally biased region" description="Basic residues" evidence="1">
    <location>
        <begin position="109"/>
        <end position="125"/>
    </location>
</feature>
<gene>
    <name evidence="2" type="ORF">H5410_022146</name>
</gene>
<name>A0A9J5ZDD3_SOLCO</name>
<evidence type="ECO:0000313" key="3">
    <source>
        <dbReference type="Proteomes" id="UP000824120"/>
    </source>
</evidence>